<dbReference type="SMART" id="SM00327">
    <property type="entry name" value="VWA"/>
    <property type="match status" value="1"/>
</dbReference>
<feature type="compositionally biased region" description="Gly residues" evidence="3">
    <location>
        <begin position="194"/>
        <end position="211"/>
    </location>
</feature>
<sequence length="327" mass="34054">MVLEATMIIVDNSEYMRNGDYAPTRFGAQSDAVNIIFGTKTQSNPENTVGVMTMAGKTPEVLVTPTGDIGKVLVALHNLKIGGEADLATGIQIAQLALKHRLNKNQRQRIIVFVGSPLVADEKSLVKLGKKLKKNNVSIDVVSFGEAEENDSRLRTFVDTVSSADNSHLLSIPAGPHLISDAIISSPILAGEDGIPGGIDGDPAGATGGGQNFEFGVDPSLDPELAMALRLSMQEEQARRDAGTSASTAAVEGAGLPTTTPPAPQPSSPTAAGDAPIDEDDEALLAQALALSQGEDVEMADEADLDEAEAIALAIRESAGDEQPPKK</sequence>
<keyword evidence="2" id="KW-0647">Proteasome</keyword>
<dbReference type="SUPFAM" id="SSF53300">
    <property type="entry name" value="vWA-like"/>
    <property type="match status" value="1"/>
</dbReference>
<dbReference type="Gene3D" id="1.10.287.3990">
    <property type="match status" value="1"/>
</dbReference>
<dbReference type="PROSITE" id="PS50330">
    <property type="entry name" value="UIM"/>
    <property type="match status" value="1"/>
</dbReference>
<feature type="domain" description="VWFA" evidence="4">
    <location>
        <begin position="5"/>
        <end position="188"/>
    </location>
</feature>
<dbReference type="GO" id="GO:0005829">
    <property type="term" value="C:cytosol"/>
    <property type="evidence" value="ECO:0007669"/>
    <property type="project" value="TreeGrafter"/>
</dbReference>
<dbReference type="GO" id="GO:0043161">
    <property type="term" value="P:proteasome-mediated ubiquitin-dependent protein catabolic process"/>
    <property type="evidence" value="ECO:0007669"/>
    <property type="project" value="TreeGrafter"/>
</dbReference>
<dbReference type="FunFam" id="3.40.50.410:FF:000005">
    <property type="entry name" value="26S proteasome non-ATPase regulatory subunit 4"/>
    <property type="match status" value="1"/>
</dbReference>
<dbReference type="Pfam" id="PF13519">
    <property type="entry name" value="VWA_2"/>
    <property type="match status" value="1"/>
</dbReference>
<accession>A0A9P6B8V7</accession>
<keyword evidence="6" id="KW-1185">Reference proteome</keyword>
<dbReference type="GO" id="GO:0005634">
    <property type="term" value="C:nucleus"/>
    <property type="evidence" value="ECO:0007669"/>
    <property type="project" value="TreeGrafter"/>
</dbReference>
<organism evidence="5 6">
    <name type="scientific">Hydnum rufescens UP504</name>
    <dbReference type="NCBI Taxonomy" id="1448309"/>
    <lineage>
        <taxon>Eukaryota</taxon>
        <taxon>Fungi</taxon>
        <taxon>Dikarya</taxon>
        <taxon>Basidiomycota</taxon>
        <taxon>Agaricomycotina</taxon>
        <taxon>Agaricomycetes</taxon>
        <taxon>Cantharellales</taxon>
        <taxon>Hydnaceae</taxon>
        <taxon>Hydnum</taxon>
    </lineage>
</organism>
<comment type="caution">
    <text evidence="5">The sequence shown here is derived from an EMBL/GenBank/DDBJ whole genome shotgun (WGS) entry which is preliminary data.</text>
</comment>
<feature type="region of interest" description="Disordered" evidence="3">
    <location>
        <begin position="194"/>
        <end position="213"/>
    </location>
</feature>
<evidence type="ECO:0000256" key="2">
    <source>
        <dbReference type="ARBA" id="ARBA00022942"/>
    </source>
</evidence>
<comment type="similarity">
    <text evidence="1">Belongs to the proteasome subunit S5A family.</text>
</comment>
<name>A0A9P6B8V7_9AGAM</name>
<evidence type="ECO:0000256" key="3">
    <source>
        <dbReference type="SAM" id="MobiDB-lite"/>
    </source>
</evidence>
<dbReference type="InterPro" id="IPR027040">
    <property type="entry name" value="PSMD4"/>
</dbReference>
<dbReference type="AlphaFoldDB" id="A0A9P6B8V7"/>
<dbReference type="SMART" id="SM00726">
    <property type="entry name" value="UIM"/>
    <property type="match status" value="3"/>
</dbReference>
<dbReference type="InterPro" id="IPR002035">
    <property type="entry name" value="VWF_A"/>
</dbReference>
<evidence type="ECO:0000313" key="6">
    <source>
        <dbReference type="Proteomes" id="UP000886523"/>
    </source>
</evidence>
<dbReference type="OrthoDB" id="1731724at2759"/>
<dbReference type="EMBL" id="MU128925">
    <property type="protein sequence ID" value="KAF9518401.1"/>
    <property type="molecule type" value="Genomic_DNA"/>
</dbReference>
<evidence type="ECO:0000259" key="4">
    <source>
        <dbReference type="PROSITE" id="PS50234"/>
    </source>
</evidence>
<dbReference type="Gene3D" id="3.40.50.410">
    <property type="entry name" value="von Willebrand factor, type A domain"/>
    <property type="match status" value="1"/>
</dbReference>
<feature type="region of interest" description="Disordered" evidence="3">
    <location>
        <begin position="234"/>
        <end position="281"/>
    </location>
</feature>
<dbReference type="InterPro" id="IPR036465">
    <property type="entry name" value="vWFA_dom_sf"/>
</dbReference>
<dbReference type="CDD" id="cd01452">
    <property type="entry name" value="VWA_26S_proteasome_subunit"/>
    <property type="match status" value="1"/>
</dbReference>
<evidence type="ECO:0000313" key="5">
    <source>
        <dbReference type="EMBL" id="KAF9518401.1"/>
    </source>
</evidence>
<dbReference type="PROSITE" id="PS50234">
    <property type="entry name" value="VWFA"/>
    <property type="match status" value="1"/>
</dbReference>
<protein>
    <recommendedName>
        <fullName evidence="4">VWFA domain-containing protein</fullName>
    </recommendedName>
</protein>
<dbReference type="InterPro" id="IPR003903">
    <property type="entry name" value="UIM_dom"/>
</dbReference>
<proteinExistence type="inferred from homology"/>
<gene>
    <name evidence="5" type="ORF">BS47DRAFT_1371038</name>
</gene>
<evidence type="ECO:0000256" key="1">
    <source>
        <dbReference type="ARBA" id="ARBA00005574"/>
    </source>
</evidence>
<dbReference type="GO" id="GO:0008540">
    <property type="term" value="C:proteasome regulatory particle, base subcomplex"/>
    <property type="evidence" value="ECO:0007669"/>
    <property type="project" value="TreeGrafter"/>
</dbReference>
<dbReference type="PANTHER" id="PTHR10223">
    <property type="entry name" value="26S PROTEASOME NON-ATPASE REGULATORY SUBUNIT 4"/>
    <property type="match status" value="1"/>
</dbReference>
<dbReference type="GO" id="GO:0036435">
    <property type="term" value="F:K48-linked polyubiquitin modification-dependent protein binding"/>
    <property type="evidence" value="ECO:0007669"/>
    <property type="project" value="UniProtKB-ARBA"/>
</dbReference>
<reference evidence="5" key="1">
    <citation type="journal article" date="2020" name="Nat. Commun.">
        <title>Large-scale genome sequencing of mycorrhizal fungi provides insights into the early evolution of symbiotic traits.</title>
        <authorList>
            <person name="Miyauchi S."/>
            <person name="Kiss E."/>
            <person name="Kuo A."/>
            <person name="Drula E."/>
            <person name="Kohler A."/>
            <person name="Sanchez-Garcia M."/>
            <person name="Morin E."/>
            <person name="Andreopoulos B."/>
            <person name="Barry K.W."/>
            <person name="Bonito G."/>
            <person name="Buee M."/>
            <person name="Carver A."/>
            <person name="Chen C."/>
            <person name="Cichocki N."/>
            <person name="Clum A."/>
            <person name="Culley D."/>
            <person name="Crous P.W."/>
            <person name="Fauchery L."/>
            <person name="Girlanda M."/>
            <person name="Hayes R.D."/>
            <person name="Keri Z."/>
            <person name="LaButti K."/>
            <person name="Lipzen A."/>
            <person name="Lombard V."/>
            <person name="Magnuson J."/>
            <person name="Maillard F."/>
            <person name="Murat C."/>
            <person name="Nolan M."/>
            <person name="Ohm R.A."/>
            <person name="Pangilinan J."/>
            <person name="Pereira M.F."/>
            <person name="Perotto S."/>
            <person name="Peter M."/>
            <person name="Pfister S."/>
            <person name="Riley R."/>
            <person name="Sitrit Y."/>
            <person name="Stielow J.B."/>
            <person name="Szollosi G."/>
            <person name="Zifcakova L."/>
            <person name="Stursova M."/>
            <person name="Spatafora J.W."/>
            <person name="Tedersoo L."/>
            <person name="Vaario L.M."/>
            <person name="Yamada A."/>
            <person name="Yan M."/>
            <person name="Wang P."/>
            <person name="Xu J."/>
            <person name="Bruns T."/>
            <person name="Baldrian P."/>
            <person name="Vilgalys R."/>
            <person name="Dunand C."/>
            <person name="Henrissat B."/>
            <person name="Grigoriev I.V."/>
            <person name="Hibbett D."/>
            <person name="Nagy L.G."/>
            <person name="Martin F.M."/>
        </authorList>
    </citation>
    <scope>NUCLEOTIDE SEQUENCE</scope>
    <source>
        <strain evidence="5">UP504</strain>
    </source>
</reference>
<dbReference type="Proteomes" id="UP000886523">
    <property type="component" value="Unassembled WGS sequence"/>
</dbReference>
<dbReference type="PANTHER" id="PTHR10223:SF0">
    <property type="entry name" value="26S PROTEASOME NON-ATPASE REGULATORY SUBUNIT 4"/>
    <property type="match status" value="1"/>
</dbReference>